<evidence type="ECO:0000313" key="1">
    <source>
        <dbReference type="EMBL" id="MDI1434972.1"/>
    </source>
</evidence>
<dbReference type="Proteomes" id="UP001160301">
    <property type="component" value="Unassembled WGS sequence"/>
</dbReference>
<keyword evidence="2" id="KW-1185">Reference proteome</keyword>
<gene>
    <name evidence="1" type="ORF">QHF89_36050</name>
</gene>
<dbReference type="EMBL" id="JARZHI010000050">
    <property type="protein sequence ID" value="MDI1434972.1"/>
    <property type="molecule type" value="Genomic_DNA"/>
</dbReference>
<proteinExistence type="predicted"/>
<reference evidence="1 2" key="1">
    <citation type="submission" date="2023-04" db="EMBL/GenBank/DDBJ databases">
        <title>The genome sequence of Polyangium sorediatum DSM14670.</title>
        <authorList>
            <person name="Zhang X."/>
        </authorList>
    </citation>
    <scope>NUCLEOTIDE SEQUENCE [LARGE SCALE GENOMIC DNA]</scope>
    <source>
        <strain evidence="1 2">DSM 14670</strain>
    </source>
</reference>
<sequence length="274" mass="30405">MTDWRLTLEDWINASDPFKNAIKNIVAANDYGADRRLRDALITELDSFYRGRVMHRAEVDTAWATNQKGTFVRDVLSAALQPALLARIRFVNATPLNQEAQRGPLRTELRTALKNAVSLKVAALELASPAPAPRDRSYSAARDFAAMAVDFSLTWKTNSTRPGELTNNGRDGVGAEDAEMQWIDGHTDALVNAVTERASDVAYPEKRIEIHVKARPCHYCGPRLNTWKAENVAIAPLPVFVYTYYNDQAGLAGKHVYKLDSTAPNGTKYLGTWA</sequence>
<organism evidence="1 2">
    <name type="scientific">Polyangium sorediatum</name>
    <dbReference type="NCBI Taxonomy" id="889274"/>
    <lineage>
        <taxon>Bacteria</taxon>
        <taxon>Pseudomonadati</taxon>
        <taxon>Myxococcota</taxon>
        <taxon>Polyangia</taxon>
        <taxon>Polyangiales</taxon>
        <taxon>Polyangiaceae</taxon>
        <taxon>Polyangium</taxon>
    </lineage>
</organism>
<accession>A0ABT6P3P9</accession>
<dbReference type="RefSeq" id="WP_136972116.1">
    <property type="nucleotide sequence ID" value="NZ_JARZHI010000050.1"/>
</dbReference>
<name>A0ABT6P3P9_9BACT</name>
<comment type="caution">
    <text evidence="1">The sequence shown here is derived from an EMBL/GenBank/DDBJ whole genome shotgun (WGS) entry which is preliminary data.</text>
</comment>
<evidence type="ECO:0000313" key="2">
    <source>
        <dbReference type="Proteomes" id="UP001160301"/>
    </source>
</evidence>
<protein>
    <submittedName>
        <fullName evidence="1">Uncharacterized protein</fullName>
    </submittedName>
</protein>